<comment type="caution">
    <text evidence="1">The sequence shown here is derived from an EMBL/GenBank/DDBJ whole genome shotgun (WGS) entry which is preliminary data.</text>
</comment>
<reference evidence="1 2" key="1">
    <citation type="journal article" date="2023" name="Microorganisms">
        <title>Isolation and Genomic Characteristics of Cat-Borne Campylobacter felis sp. nov. and Sheep-Borne Campylobacter ovis sp. nov.</title>
        <authorList>
            <person name="Wang H."/>
            <person name="Li Y."/>
            <person name="Gu Y."/>
            <person name="Zhou G."/>
            <person name="Chen X."/>
            <person name="Zhang X."/>
            <person name="Shao Z."/>
            <person name="Zhang J."/>
            <person name="Zhang M."/>
        </authorList>
    </citation>
    <scope>NUCLEOTIDE SEQUENCE [LARGE SCALE GENOMIC DNA]</scope>
    <source>
        <strain evidence="1 2">XJK30-2</strain>
    </source>
</reference>
<evidence type="ECO:0000313" key="1">
    <source>
        <dbReference type="EMBL" id="MDL0081825.1"/>
    </source>
</evidence>
<keyword evidence="2" id="KW-1185">Reference proteome</keyword>
<dbReference type="EMBL" id="JANURN010000003">
    <property type="protein sequence ID" value="MDL0081825.1"/>
    <property type="molecule type" value="Genomic_DNA"/>
</dbReference>
<accession>A0ACC6FRG5</accession>
<organism evidence="1 2">
    <name type="scientific">Helicobacter zhangjianzhongii</name>
    <dbReference type="NCBI Taxonomy" id="2974574"/>
    <lineage>
        <taxon>Bacteria</taxon>
        <taxon>Pseudomonadati</taxon>
        <taxon>Campylobacterota</taxon>
        <taxon>Epsilonproteobacteria</taxon>
        <taxon>Campylobacterales</taxon>
        <taxon>Helicobacteraceae</taxon>
        <taxon>Helicobacter</taxon>
    </lineage>
</organism>
<protein>
    <submittedName>
        <fullName evidence="1">Uncharacterized protein</fullName>
    </submittedName>
</protein>
<evidence type="ECO:0000313" key="2">
    <source>
        <dbReference type="Proteomes" id="UP001173802"/>
    </source>
</evidence>
<dbReference type="Proteomes" id="UP001173802">
    <property type="component" value="Unassembled WGS sequence"/>
</dbReference>
<name>A0ACC6FRG5_9HELI</name>
<proteinExistence type="predicted"/>
<sequence length="40" mass="4672">MLNHLESTCVDLWIATPCCRKARNDRMWAFLSQILESTFA</sequence>
<gene>
    <name evidence="1" type="ORF">NYG90_03875</name>
</gene>